<feature type="transmembrane region" description="Helical" evidence="7">
    <location>
        <begin position="277"/>
        <end position="303"/>
    </location>
</feature>
<evidence type="ECO:0000256" key="4">
    <source>
        <dbReference type="ARBA" id="ARBA00022989"/>
    </source>
</evidence>
<protein>
    <submittedName>
        <fullName evidence="10">Macrolide export ATP-binding/permease protein MacB</fullName>
        <ecNumber evidence="10">3.6.3.-</ecNumber>
    </submittedName>
    <submittedName>
        <fullName evidence="11">Putative ABC transport system permease protein</fullName>
    </submittedName>
</protein>
<comment type="subcellular location">
    <subcellularLocation>
        <location evidence="1">Cell membrane</location>
        <topology evidence="1">Multi-pass membrane protein</topology>
    </subcellularLocation>
</comment>
<keyword evidence="10" id="KW-0067">ATP-binding</keyword>
<dbReference type="RefSeq" id="WP_104837293.1">
    <property type="nucleotide sequence ID" value="NZ_CP026606.1"/>
</dbReference>
<dbReference type="Proteomes" id="UP000567099">
    <property type="component" value="Unassembled WGS sequence"/>
</dbReference>
<keyword evidence="5 7" id="KW-0472">Membrane</keyword>
<organism evidence="10 13">
    <name type="scientific">Methanococcus maripaludis</name>
    <name type="common">Methanococcus deltae</name>
    <dbReference type="NCBI Taxonomy" id="39152"/>
    <lineage>
        <taxon>Archaea</taxon>
        <taxon>Methanobacteriati</taxon>
        <taxon>Methanobacteriota</taxon>
        <taxon>Methanomada group</taxon>
        <taxon>Methanococci</taxon>
        <taxon>Methanococcales</taxon>
        <taxon>Methanococcaceae</taxon>
        <taxon>Methanococcus</taxon>
    </lineage>
</organism>
<dbReference type="GO" id="GO:0005524">
    <property type="term" value="F:ATP binding"/>
    <property type="evidence" value="ECO:0007669"/>
    <property type="project" value="UniProtKB-KW"/>
</dbReference>
<evidence type="ECO:0000313" key="15">
    <source>
        <dbReference type="Proteomes" id="UP000590564"/>
    </source>
</evidence>
<dbReference type="KEGG" id="mmad:MMJJ_02110"/>
<evidence type="ECO:0000259" key="9">
    <source>
        <dbReference type="Pfam" id="PF12704"/>
    </source>
</evidence>
<sequence>MKPSKIFKLAFNMVKGSKLRSWITIIGVVVAVASVITIISAGELMEKQVTHELEKLGGDVISVYAITTETSSKTPELTKTDVLVIKGIPSVKYVDKRVTSYSKISYGDKELYSQITGVDPAVWPKITQEKVETGRMLQPGDKNVVVINNYLANEEFNRKININQIIKIGNKSFRVIGILDNDSSGLASLFSGGIYAPLDSVYDIEQDSDYSVPKERGTYDSLEIKLKENVDTDAAVQDIEQKLRTSRHVTEKNQDFYISSAKSFIESSQSIIGGITLFLSFIAGISLIVGAFGISNTMFTAVLEKTKEIGIMKAIGAKNEDILLLFLFNSGLIGLAGGFLGLLIGVLITQVITYVIALKFGTPFEFYVSIKSVVVALVVSIGAGILAGAVPAYNASKLKPVDALRSE</sequence>
<dbReference type="EMBL" id="JACHED010000001">
    <property type="protein sequence ID" value="MBB6496038.1"/>
    <property type="molecule type" value="Genomic_DNA"/>
</dbReference>
<evidence type="ECO:0000256" key="1">
    <source>
        <dbReference type="ARBA" id="ARBA00004651"/>
    </source>
</evidence>
<keyword evidence="4 7" id="KW-1133">Transmembrane helix</keyword>
<gene>
    <name evidence="10" type="primary">macB_2</name>
    <name evidence="11" type="ORF">HNP94_000965</name>
    <name evidence="12" type="ORF">HNP96_000059</name>
    <name evidence="10" type="ORF">MMJJ_02110</name>
</gene>
<proteinExistence type="inferred from homology"/>
<dbReference type="PANTHER" id="PTHR30572">
    <property type="entry name" value="MEMBRANE COMPONENT OF TRANSPORTER-RELATED"/>
    <property type="match status" value="1"/>
</dbReference>
<dbReference type="Proteomes" id="UP000239462">
    <property type="component" value="Chromosome"/>
</dbReference>
<feature type="domain" description="ABC3 transporter permease C-terminal" evidence="8">
    <location>
        <begin position="281"/>
        <end position="400"/>
    </location>
</feature>
<dbReference type="GO" id="GO:0005886">
    <property type="term" value="C:plasma membrane"/>
    <property type="evidence" value="ECO:0007669"/>
    <property type="project" value="UniProtKB-SubCell"/>
</dbReference>
<keyword evidence="3 7" id="KW-0812">Transmembrane</keyword>
<reference evidence="12 15" key="3">
    <citation type="submission" date="2020-08" db="EMBL/GenBank/DDBJ databases">
        <title>Genomic Encyclopedia of Type Strains, Phase IV (KMG-V): Genome sequencing to study the core and pangenomes of soil and plant-associated prokaryotes.</title>
        <authorList>
            <person name="Whitman W."/>
        </authorList>
    </citation>
    <scope>NUCLEOTIDE SEQUENCE [LARGE SCALE GENOMIC DNA]</scope>
    <source>
        <strain evidence="11 14">C13</strain>
        <strain evidence="12 15">D1</strain>
    </source>
</reference>
<evidence type="ECO:0000256" key="7">
    <source>
        <dbReference type="SAM" id="Phobius"/>
    </source>
</evidence>
<keyword evidence="10" id="KW-0547">Nucleotide-binding</keyword>
<name>A0A2L1C8U6_METMI</name>
<dbReference type="Pfam" id="PF12704">
    <property type="entry name" value="MacB_PCD"/>
    <property type="match status" value="1"/>
</dbReference>
<comment type="similarity">
    <text evidence="6">Belongs to the ABC-4 integral membrane protein family.</text>
</comment>
<keyword evidence="2" id="KW-1003">Cell membrane</keyword>
<dbReference type="InterPro" id="IPR050250">
    <property type="entry name" value="Macrolide_Exporter_MacB"/>
</dbReference>
<dbReference type="GeneID" id="36101304"/>
<evidence type="ECO:0000313" key="14">
    <source>
        <dbReference type="Proteomes" id="UP000567099"/>
    </source>
</evidence>
<keyword evidence="10" id="KW-0378">Hydrolase</keyword>
<dbReference type="InterPro" id="IPR003838">
    <property type="entry name" value="ABC3_permease_C"/>
</dbReference>
<evidence type="ECO:0000313" key="12">
    <source>
        <dbReference type="EMBL" id="MBB6496038.1"/>
    </source>
</evidence>
<accession>A0A2L1C8U6</accession>
<dbReference type="GO" id="GO:0016787">
    <property type="term" value="F:hydrolase activity"/>
    <property type="evidence" value="ECO:0007669"/>
    <property type="project" value="UniProtKB-KW"/>
</dbReference>
<reference evidence="13" key="1">
    <citation type="journal article" date="2018" name="Genome Announc.">
        <title>Complete Genome Sequence of the Methanococcus maripaludis Type Strain JJ (DSM 2067), a Model for Selenoprotein Synthesis in Archaea.</title>
        <authorList>
            <person name="Poehlein A."/>
            <person name="Heym D."/>
            <person name="Quitzke V."/>
            <person name="Fersch J."/>
            <person name="Daniel R."/>
            <person name="Rother M."/>
        </authorList>
    </citation>
    <scope>NUCLEOTIDE SEQUENCE [LARGE SCALE GENOMIC DNA]</scope>
    <source>
        <strain evidence="13">DSM 2067</strain>
    </source>
</reference>
<dbReference type="Pfam" id="PF02687">
    <property type="entry name" value="FtsX"/>
    <property type="match status" value="1"/>
</dbReference>
<feature type="transmembrane region" description="Helical" evidence="7">
    <location>
        <begin position="368"/>
        <end position="390"/>
    </location>
</feature>
<feature type="transmembrane region" description="Helical" evidence="7">
    <location>
        <begin position="323"/>
        <end position="356"/>
    </location>
</feature>
<evidence type="ECO:0000256" key="6">
    <source>
        <dbReference type="ARBA" id="ARBA00038076"/>
    </source>
</evidence>
<evidence type="ECO:0000259" key="8">
    <source>
        <dbReference type="Pfam" id="PF02687"/>
    </source>
</evidence>
<dbReference type="EC" id="3.6.3.-" evidence="10"/>
<feature type="transmembrane region" description="Helical" evidence="7">
    <location>
        <begin position="21"/>
        <end position="42"/>
    </location>
</feature>
<feature type="domain" description="MacB-like periplasmic core" evidence="9">
    <location>
        <begin position="21"/>
        <end position="241"/>
    </location>
</feature>
<evidence type="ECO:0000313" key="10">
    <source>
        <dbReference type="EMBL" id="AVB75630.1"/>
    </source>
</evidence>
<evidence type="ECO:0000313" key="11">
    <source>
        <dbReference type="EMBL" id="MBA2863965.1"/>
    </source>
</evidence>
<dbReference type="PANTHER" id="PTHR30572:SF4">
    <property type="entry name" value="ABC TRANSPORTER PERMEASE YTRF"/>
    <property type="match status" value="1"/>
</dbReference>
<dbReference type="EMBL" id="CP026606">
    <property type="protein sequence ID" value="AVB75630.1"/>
    <property type="molecule type" value="Genomic_DNA"/>
</dbReference>
<dbReference type="InterPro" id="IPR025857">
    <property type="entry name" value="MacB_PCD"/>
</dbReference>
<evidence type="ECO:0000313" key="13">
    <source>
        <dbReference type="Proteomes" id="UP000239462"/>
    </source>
</evidence>
<evidence type="ECO:0000256" key="2">
    <source>
        <dbReference type="ARBA" id="ARBA00022475"/>
    </source>
</evidence>
<dbReference type="Proteomes" id="UP000590564">
    <property type="component" value="Unassembled WGS sequence"/>
</dbReference>
<reference evidence="10" key="2">
    <citation type="submission" date="2018-02" db="EMBL/GenBank/DDBJ databases">
        <title>Complete genome sequence of the Methanococcus maripaludis type strain JJ (DSM 2067), a model for selenoprotein synthesis in Archaea.</title>
        <authorList>
            <person name="Poehlein A."/>
            <person name="Heym D."/>
            <person name="Quitzke V."/>
            <person name="Fersch J."/>
            <person name="Daniel R."/>
            <person name="Rother M."/>
        </authorList>
    </citation>
    <scope>NUCLEOTIDE SEQUENCE [LARGE SCALE GENOMIC DNA]</scope>
    <source>
        <strain evidence="10">DSM 2067</strain>
    </source>
</reference>
<dbReference type="GO" id="GO:0022857">
    <property type="term" value="F:transmembrane transporter activity"/>
    <property type="evidence" value="ECO:0007669"/>
    <property type="project" value="TreeGrafter"/>
</dbReference>
<evidence type="ECO:0000256" key="3">
    <source>
        <dbReference type="ARBA" id="ARBA00022692"/>
    </source>
</evidence>
<dbReference type="EMBL" id="JACDUO010000001">
    <property type="protein sequence ID" value="MBA2863965.1"/>
    <property type="molecule type" value="Genomic_DNA"/>
</dbReference>
<dbReference type="AlphaFoldDB" id="A0A2L1C8U6"/>
<evidence type="ECO:0000256" key="5">
    <source>
        <dbReference type="ARBA" id="ARBA00023136"/>
    </source>
</evidence>